<feature type="transmembrane region" description="Helical" evidence="9">
    <location>
        <begin position="119"/>
        <end position="143"/>
    </location>
</feature>
<evidence type="ECO:0000256" key="9">
    <source>
        <dbReference type="SAM" id="Phobius"/>
    </source>
</evidence>
<dbReference type="EMBL" id="UYRU01053752">
    <property type="protein sequence ID" value="VDN12382.1"/>
    <property type="molecule type" value="Genomic_DNA"/>
</dbReference>
<gene>
    <name evidence="10" type="ORF">DILT_LOCUS8213</name>
</gene>
<evidence type="ECO:0000313" key="10">
    <source>
        <dbReference type="EMBL" id="VDN12382.1"/>
    </source>
</evidence>
<reference evidence="10 11" key="1">
    <citation type="submission" date="2018-11" db="EMBL/GenBank/DDBJ databases">
        <authorList>
            <consortium name="Pathogen Informatics"/>
        </authorList>
    </citation>
    <scope>NUCLEOTIDE SEQUENCE [LARGE SCALE GENOMIC DNA]</scope>
</reference>
<evidence type="ECO:0000256" key="7">
    <source>
        <dbReference type="ARBA" id="ARBA00023157"/>
    </source>
</evidence>
<dbReference type="OrthoDB" id="7869097at2759"/>
<keyword evidence="2" id="KW-0813">Transport</keyword>
<keyword evidence="4" id="KW-0256">Endoplasmic reticulum</keyword>
<sequence length="176" mass="19959">MMGYHAHITIIFIRLFLLLLLFFLVFHLFLLLQMSEAAAAIADLMSHIKDGVFRLVKGKRKVEEFKHFVETQSYELIEPETWPYSPNAFYMPTVVRVLDLGMSVTKFHKYMVSKGMPAALSLLLVATVILGSGACFGMFLLFICEYCCPPRPQIWSVFGMAGARPEPIVTKETPAF</sequence>
<evidence type="ECO:0000256" key="5">
    <source>
        <dbReference type="ARBA" id="ARBA00022982"/>
    </source>
</evidence>
<accession>A0A3P7NVD3</accession>
<evidence type="ECO:0000256" key="1">
    <source>
        <dbReference type="ARBA" id="ARBA00004389"/>
    </source>
</evidence>
<evidence type="ECO:0000313" key="11">
    <source>
        <dbReference type="Proteomes" id="UP000281553"/>
    </source>
</evidence>
<dbReference type="GO" id="GO:0015036">
    <property type="term" value="F:disulfide oxidoreductase activity"/>
    <property type="evidence" value="ECO:0007669"/>
    <property type="project" value="TreeGrafter"/>
</dbReference>
<evidence type="ECO:0000256" key="3">
    <source>
        <dbReference type="ARBA" id="ARBA00022729"/>
    </source>
</evidence>
<dbReference type="PANTHER" id="PTHR46107">
    <property type="entry name" value="DUMPY: SHORTER THAN WILD-TYPE"/>
    <property type="match status" value="1"/>
</dbReference>
<organism evidence="10 11">
    <name type="scientific">Dibothriocephalus latus</name>
    <name type="common">Fish tapeworm</name>
    <name type="synonym">Diphyllobothrium latum</name>
    <dbReference type="NCBI Taxonomy" id="60516"/>
    <lineage>
        <taxon>Eukaryota</taxon>
        <taxon>Metazoa</taxon>
        <taxon>Spiralia</taxon>
        <taxon>Lophotrochozoa</taxon>
        <taxon>Platyhelminthes</taxon>
        <taxon>Cestoda</taxon>
        <taxon>Eucestoda</taxon>
        <taxon>Diphyllobothriidea</taxon>
        <taxon>Diphyllobothriidae</taxon>
        <taxon>Dibothriocephalus</taxon>
    </lineage>
</organism>
<evidence type="ECO:0000256" key="8">
    <source>
        <dbReference type="ARBA" id="ARBA00023284"/>
    </source>
</evidence>
<evidence type="ECO:0000256" key="2">
    <source>
        <dbReference type="ARBA" id="ARBA00022448"/>
    </source>
</evidence>
<dbReference type="AlphaFoldDB" id="A0A3P7NVD3"/>
<proteinExistence type="predicted"/>
<keyword evidence="9" id="KW-0472">Membrane</keyword>
<dbReference type="GO" id="GO:0005789">
    <property type="term" value="C:endoplasmic reticulum membrane"/>
    <property type="evidence" value="ECO:0007669"/>
    <property type="project" value="UniProtKB-SubCell"/>
</dbReference>
<evidence type="ECO:0000256" key="4">
    <source>
        <dbReference type="ARBA" id="ARBA00022824"/>
    </source>
</evidence>
<keyword evidence="3" id="KW-0732">Signal</keyword>
<dbReference type="PANTHER" id="PTHR46107:SF3">
    <property type="entry name" value="THIOREDOXIN DOMAIN-CONTAINING PROTEIN"/>
    <property type="match status" value="1"/>
</dbReference>
<comment type="subcellular location">
    <subcellularLocation>
        <location evidence="1">Endoplasmic reticulum membrane</location>
        <topology evidence="1">Single-pass membrane protein</topology>
    </subcellularLocation>
</comment>
<evidence type="ECO:0000256" key="6">
    <source>
        <dbReference type="ARBA" id="ARBA00022989"/>
    </source>
</evidence>
<name>A0A3P7NVD3_DIBLA</name>
<keyword evidence="11" id="KW-1185">Reference proteome</keyword>
<dbReference type="Proteomes" id="UP000281553">
    <property type="component" value="Unassembled WGS sequence"/>
</dbReference>
<protein>
    <submittedName>
        <fullName evidence="10">Uncharacterized protein</fullName>
    </submittedName>
</protein>
<keyword evidence="9" id="KW-0812">Transmembrane</keyword>
<dbReference type="InterPro" id="IPR052454">
    <property type="entry name" value="TMX_domain-containing"/>
</dbReference>
<keyword evidence="7" id="KW-1015">Disulfide bond</keyword>
<keyword evidence="6 9" id="KW-1133">Transmembrane helix</keyword>
<keyword evidence="8" id="KW-0676">Redox-active center</keyword>
<keyword evidence="5" id="KW-0249">Electron transport</keyword>